<dbReference type="InterPro" id="IPR012492">
    <property type="entry name" value="RED_C"/>
</dbReference>
<dbReference type="Pfam" id="PF07807">
    <property type="entry name" value="RED_C"/>
    <property type="match status" value="1"/>
</dbReference>
<reference evidence="8 9" key="1">
    <citation type="submission" date="2014-09" db="EMBL/GenBank/DDBJ databases">
        <authorList>
            <person name="Ellenberger Sabrina"/>
        </authorList>
    </citation>
    <scope>NUCLEOTIDE SEQUENCE [LARGE SCALE GENOMIC DNA]</scope>
    <source>
        <strain evidence="8 9">CBS 412.66</strain>
    </source>
</reference>
<dbReference type="OrthoDB" id="3366823at2759"/>
<gene>
    <name evidence="8" type="primary">PARPA_07718.1 scaffold 30360</name>
</gene>
<evidence type="ECO:0000313" key="8">
    <source>
        <dbReference type="EMBL" id="CEP13603.1"/>
    </source>
</evidence>
<dbReference type="Proteomes" id="UP000054107">
    <property type="component" value="Unassembled WGS sequence"/>
</dbReference>
<dbReference type="PANTHER" id="PTHR12765">
    <property type="entry name" value="RED PROTEIN IK FACTOR CYTOKINE IK"/>
    <property type="match status" value="1"/>
</dbReference>
<comment type="subcellular location">
    <subcellularLocation>
        <location evidence="1">Nucleus</location>
    </subcellularLocation>
</comment>
<feature type="domain" description="RED-like N-terminal" evidence="7">
    <location>
        <begin position="59"/>
        <end position="330"/>
    </location>
</feature>
<dbReference type="STRING" id="35722.A0A0B7N5K2"/>
<feature type="region of interest" description="Disordered" evidence="5">
    <location>
        <begin position="427"/>
        <end position="449"/>
    </location>
</feature>
<feature type="region of interest" description="Disordered" evidence="5">
    <location>
        <begin position="478"/>
        <end position="521"/>
    </location>
</feature>
<dbReference type="EMBL" id="LN730358">
    <property type="protein sequence ID" value="CEP13603.1"/>
    <property type="molecule type" value="Genomic_DNA"/>
</dbReference>
<dbReference type="Pfam" id="PF07808">
    <property type="entry name" value="RED_N"/>
    <property type="match status" value="1"/>
</dbReference>
<keyword evidence="9" id="KW-1185">Reference proteome</keyword>
<dbReference type="InterPro" id="IPR012916">
    <property type="entry name" value="RED_N"/>
</dbReference>
<feature type="compositionally biased region" description="Basic and acidic residues" evidence="5">
    <location>
        <begin position="72"/>
        <end position="97"/>
    </location>
</feature>
<feature type="compositionally biased region" description="Polar residues" evidence="5">
    <location>
        <begin position="427"/>
        <end position="444"/>
    </location>
</feature>
<name>A0A0B7N5K2_9FUNG</name>
<evidence type="ECO:0000256" key="3">
    <source>
        <dbReference type="ARBA" id="ARBA00022737"/>
    </source>
</evidence>
<feature type="domain" description="Protein RED C-terminal" evidence="6">
    <location>
        <begin position="507"/>
        <end position="588"/>
    </location>
</feature>
<evidence type="ECO:0000313" key="9">
    <source>
        <dbReference type="Proteomes" id="UP000054107"/>
    </source>
</evidence>
<evidence type="ECO:0000256" key="1">
    <source>
        <dbReference type="ARBA" id="ARBA00004123"/>
    </source>
</evidence>
<evidence type="ECO:0000256" key="2">
    <source>
        <dbReference type="ARBA" id="ARBA00006660"/>
    </source>
</evidence>
<feature type="region of interest" description="Disordered" evidence="5">
    <location>
        <begin position="152"/>
        <end position="196"/>
    </location>
</feature>
<dbReference type="AlphaFoldDB" id="A0A0B7N5K2"/>
<protein>
    <recommendedName>
        <fullName evidence="10">RED-like N-terminal domain-containing protein</fullName>
    </recommendedName>
</protein>
<evidence type="ECO:0000259" key="7">
    <source>
        <dbReference type="Pfam" id="PF07808"/>
    </source>
</evidence>
<evidence type="ECO:0008006" key="10">
    <source>
        <dbReference type="Google" id="ProtNLM"/>
    </source>
</evidence>
<comment type="similarity">
    <text evidence="2">Belongs to the RED family.</text>
</comment>
<feature type="compositionally biased region" description="Polar residues" evidence="5">
    <location>
        <begin position="171"/>
        <end position="184"/>
    </location>
</feature>
<dbReference type="GO" id="GO:0005634">
    <property type="term" value="C:nucleus"/>
    <property type="evidence" value="ECO:0007669"/>
    <property type="project" value="UniProtKB-SubCell"/>
</dbReference>
<evidence type="ECO:0000256" key="4">
    <source>
        <dbReference type="ARBA" id="ARBA00023242"/>
    </source>
</evidence>
<keyword evidence="4" id="KW-0539">Nucleus</keyword>
<feature type="compositionally biased region" description="Basic and acidic residues" evidence="5">
    <location>
        <begin position="564"/>
        <end position="578"/>
    </location>
</feature>
<evidence type="ECO:0000259" key="6">
    <source>
        <dbReference type="Pfam" id="PF07807"/>
    </source>
</evidence>
<organism evidence="8 9">
    <name type="scientific">Parasitella parasitica</name>
    <dbReference type="NCBI Taxonomy" id="35722"/>
    <lineage>
        <taxon>Eukaryota</taxon>
        <taxon>Fungi</taxon>
        <taxon>Fungi incertae sedis</taxon>
        <taxon>Mucoromycota</taxon>
        <taxon>Mucoromycotina</taxon>
        <taxon>Mucoromycetes</taxon>
        <taxon>Mucorales</taxon>
        <taxon>Mucorineae</taxon>
        <taxon>Mucoraceae</taxon>
        <taxon>Parasitella</taxon>
    </lineage>
</organism>
<dbReference type="InterPro" id="IPR039896">
    <property type="entry name" value="Red-like"/>
</dbReference>
<feature type="region of interest" description="Disordered" evidence="5">
    <location>
        <begin position="553"/>
        <end position="592"/>
    </location>
</feature>
<feature type="compositionally biased region" description="Acidic residues" evidence="5">
    <location>
        <begin position="485"/>
        <end position="494"/>
    </location>
</feature>
<accession>A0A0B7N5K2</accession>
<evidence type="ECO:0000256" key="5">
    <source>
        <dbReference type="SAM" id="MobiDB-lite"/>
    </source>
</evidence>
<feature type="compositionally biased region" description="Polar residues" evidence="5">
    <location>
        <begin position="506"/>
        <end position="515"/>
    </location>
</feature>
<sequence>MSEGLSQDDFRKLLATPRRPNDDNTQFKAPAPKTPKNNTGAIFAQPRSMRKKGSFKKGSNNKAEEQDPEENEQPKYRDRAAERRKQDNTTISEDHPSTTEALLQQTQLEAGEELDSKQIYEQSKYLGGDVDHTHLVKGLDFALLRKVRADLNKKQQQSNGDEQQDERQTKDTAASSKQHSQDMSLNDGNGNEEDDDELDQVLDRFERGEKVADDTTNSGLMEENQPKFHTLMAKNIYQYIQHQTNPEEQQPRVELFEPGRMAFVFELADEVGHYSDAFAIPTSMIRSKTDVAAKLSRSGWSEENQAESSLVMDKISQVMNRVRHCTRADHHSSIKKKSDNNNTIKILKDPVPMVVDDGFMGDIFADAGRDYELDESTVAGTAAAAADANVNANEAKGNYFKDLVDEKEDQEMAEASNDAVNALLSQATGIEQDGQSKQDTTTTTNKRKYDHIEMDADAADIDMFGLSSSALPTSFEEHTTAYQSGDDDDNDADDTASGTKQKERSATQMMDQGTNKNKKAQLTRWDFDTEDEWQNYKDNIEIHPKSAYQYGIKLGDGRKRNKERKGMSDKQRLDRDYQQVKNIMSKKYGKSL</sequence>
<proteinExistence type="inferred from homology"/>
<feature type="region of interest" description="Disordered" evidence="5">
    <location>
        <begin position="1"/>
        <end position="100"/>
    </location>
</feature>
<keyword evidence="3" id="KW-0677">Repeat</keyword>